<sequence length="637" mass="68830">MSSHNATTAAAVGAGGGASHGAAGGAPGGAHGPSLEDMLTAKVTIEINAFIYCVIGLIVLLRVPHLVGFLKSNSGRPFLQVFRSGEPSSASEPKNLNQGPKLRKGASFDSTDKGSGPYGAGETVVLDSIHLDAYSTAKCPPHVPSAPGFLDPLRRLLQTRVLPGYSAMQVAVLMNYTYVILYGAFRWSNPFTDGARAGMIAVSQMPLIFALAQKSSILGSILGYGYETLNYIHRYAGRLAVTAANVHAIFYIYKWSQAGTIRQQLQHPKFAWGLAFLIAMDILFFFSLEFWRRKAYNIFFWSHTIGIMVLFPAGCMHMPAARPYMFACAILYGLDRIVRAVKSSIATATITHLPRMDMAYVEVPNIRSGWRAGQHVRLRVFSSAMGAFGWAETHPFTIASASGANDGLVLFCKKAGDWTGKLVELAKELDSRGVEGQGTVKVWIEGPFGGPSRMVFSSFSAAVLVVGGSGITFGLSMMEELLVKDHKHESRLKYIELVWVVPDPVSVTPLVPLFTSLIQQSHYCILRISIHYTKALTEKVPVYERVEAEPCTSITIAHPNLTLSPGRPRFKNIMNNAIGNAMGLGTAKEALGVSGVVVGVCGPLSLGEQVVRSVGEIESATKSRVGGIEIHEETFGW</sequence>
<dbReference type="SFLD" id="SFLDS00052">
    <property type="entry name" value="Ferric_Reductase_Domain"/>
    <property type="match status" value="1"/>
</dbReference>
<evidence type="ECO:0000313" key="17">
    <source>
        <dbReference type="EMBL" id="KAF5339804.1"/>
    </source>
</evidence>
<protein>
    <recommendedName>
        <fullName evidence="3">ferric-chelate reductase (NADPH)</fullName>
        <ecNumber evidence="3">1.16.1.9</ecNumber>
    </recommendedName>
</protein>
<evidence type="ECO:0000256" key="2">
    <source>
        <dbReference type="ARBA" id="ARBA00006278"/>
    </source>
</evidence>
<dbReference type="Proteomes" id="UP000541558">
    <property type="component" value="Unassembled WGS sequence"/>
</dbReference>
<keyword evidence="7" id="KW-0249">Electron transport</keyword>
<comment type="catalytic activity">
    <reaction evidence="13">
        <text>2 a Fe(II)-siderophore + NADP(+) + H(+) = 2 a Fe(III)-siderophore + NADPH</text>
        <dbReference type="Rhea" id="RHEA:28795"/>
        <dbReference type="Rhea" id="RHEA-COMP:11342"/>
        <dbReference type="Rhea" id="RHEA-COMP:11344"/>
        <dbReference type="ChEBI" id="CHEBI:15378"/>
        <dbReference type="ChEBI" id="CHEBI:29033"/>
        <dbReference type="ChEBI" id="CHEBI:29034"/>
        <dbReference type="ChEBI" id="CHEBI:57783"/>
        <dbReference type="ChEBI" id="CHEBI:58349"/>
        <dbReference type="EC" id="1.16.1.9"/>
    </reaction>
</comment>
<feature type="region of interest" description="Disordered" evidence="14">
    <location>
        <begin position="1"/>
        <end position="30"/>
    </location>
</feature>
<feature type="transmembrane region" description="Helical" evidence="15">
    <location>
        <begin position="235"/>
        <end position="253"/>
    </location>
</feature>
<dbReference type="OrthoDB" id="17725at2759"/>
<dbReference type="SFLD" id="SFLDG01168">
    <property type="entry name" value="Ferric_reductase_subgroup_(FRE"/>
    <property type="match status" value="1"/>
</dbReference>
<organism evidence="17 18">
    <name type="scientific">Ephemerocybe angulata</name>
    <dbReference type="NCBI Taxonomy" id="980116"/>
    <lineage>
        <taxon>Eukaryota</taxon>
        <taxon>Fungi</taxon>
        <taxon>Dikarya</taxon>
        <taxon>Basidiomycota</taxon>
        <taxon>Agaricomycotina</taxon>
        <taxon>Agaricomycetes</taxon>
        <taxon>Agaricomycetidae</taxon>
        <taxon>Agaricales</taxon>
        <taxon>Agaricineae</taxon>
        <taxon>Psathyrellaceae</taxon>
        <taxon>Ephemerocybe</taxon>
    </lineage>
</organism>
<keyword evidence="11 15" id="KW-0472">Membrane</keyword>
<feature type="transmembrane region" description="Helical" evidence="15">
    <location>
        <begin position="49"/>
        <end position="70"/>
    </location>
</feature>
<dbReference type="InterPro" id="IPR013121">
    <property type="entry name" value="Fe_red_NAD-bd_6"/>
</dbReference>
<evidence type="ECO:0000256" key="1">
    <source>
        <dbReference type="ARBA" id="ARBA00004651"/>
    </source>
</evidence>
<dbReference type="GO" id="GO:0006879">
    <property type="term" value="P:intracellular iron ion homeostasis"/>
    <property type="evidence" value="ECO:0007669"/>
    <property type="project" value="TreeGrafter"/>
</dbReference>
<evidence type="ECO:0000256" key="13">
    <source>
        <dbReference type="ARBA" id="ARBA00048483"/>
    </source>
</evidence>
<dbReference type="GO" id="GO:0052851">
    <property type="term" value="F:ferric-chelate reductase (NADPH) activity"/>
    <property type="evidence" value="ECO:0007669"/>
    <property type="project" value="UniProtKB-EC"/>
</dbReference>
<gene>
    <name evidence="17" type="ORF">D9611_009110</name>
</gene>
<dbReference type="GO" id="GO:0006826">
    <property type="term" value="P:iron ion transport"/>
    <property type="evidence" value="ECO:0007669"/>
    <property type="project" value="TreeGrafter"/>
</dbReference>
<dbReference type="InterPro" id="IPR017927">
    <property type="entry name" value="FAD-bd_FR_type"/>
</dbReference>
<dbReference type="PANTHER" id="PTHR32361">
    <property type="entry name" value="FERRIC/CUPRIC REDUCTASE TRANSMEMBRANE COMPONENT"/>
    <property type="match status" value="1"/>
</dbReference>
<dbReference type="Pfam" id="PF08030">
    <property type="entry name" value="NAD_binding_6"/>
    <property type="match status" value="1"/>
</dbReference>
<name>A0A8H5CEJ4_9AGAR</name>
<evidence type="ECO:0000256" key="4">
    <source>
        <dbReference type="ARBA" id="ARBA00022448"/>
    </source>
</evidence>
<feature type="compositionally biased region" description="Gly residues" evidence="14">
    <location>
        <begin position="13"/>
        <end position="30"/>
    </location>
</feature>
<feature type="compositionally biased region" description="Polar residues" evidence="14">
    <location>
        <begin position="86"/>
        <end position="98"/>
    </location>
</feature>
<dbReference type="InterPro" id="IPR017938">
    <property type="entry name" value="Riboflavin_synthase-like_b-brl"/>
</dbReference>
<keyword evidence="6 15" id="KW-0812">Transmembrane</keyword>
<feature type="transmembrane region" description="Helical" evidence="15">
    <location>
        <begin position="162"/>
        <end position="185"/>
    </location>
</feature>
<proteinExistence type="inferred from homology"/>
<feature type="transmembrane region" description="Helical" evidence="15">
    <location>
        <begin position="205"/>
        <end position="226"/>
    </location>
</feature>
<keyword evidence="5" id="KW-1003">Cell membrane</keyword>
<keyword evidence="10" id="KW-0406">Ion transport</keyword>
<keyword evidence="4" id="KW-0813">Transport</keyword>
<comment type="caution">
    <text evidence="17">The sequence shown here is derived from an EMBL/GenBank/DDBJ whole genome shotgun (WGS) entry which is preliminary data.</text>
</comment>
<dbReference type="PANTHER" id="PTHR32361:SF9">
    <property type="entry name" value="FERRIC REDUCTASE TRANSMEMBRANE COMPONENT 3-RELATED"/>
    <property type="match status" value="1"/>
</dbReference>
<dbReference type="InterPro" id="IPR013112">
    <property type="entry name" value="FAD-bd_8"/>
</dbReference>
<feature type="domain" description="FAD-binding FR-type" evidence="16">
    <location>
        <begin position="335"/>
        <end position="454"/>
    </location>
</feature>
<evidence type="ECO:0000256" key="9">
    <source>
        <dbReference type="ARBA" id="ARBA00023002"/>
    </source>
</evidence>
<evidence type="ECO:0000256" key="7">
    <source>
        <dbReference type="ARBA" id="ARBA00022982"/>
    </source>
</evidence>
<keyword evidence="8 15" id="KW-1133">Transmembrane helix</keyword>
<evidence type="ECO:0000256" key="15">
    <source>
        <dbReference type="SAM" id="Phobius"/>
    </source>
</evidence>
<dbReference type="GO" id="GO:0015677">
    <property type="term" value="P:copper ion import"/>
    <property type="evidence" value="ECO:0007669"/>
    <property type="project" value="TreeGrafter"/>
</dbReference>
<evidence type="ECO:0000256" key="6">
    <source>
        <dbReference type="ARBA" id="ARBA00022692"/>
    </source>
</evidence>
<dbReference type="CDD" id="cd06186">
    <property type="entry name" value="NOX_Duox_like_FAD_NADP"/>
    <property type="match status" value="1"/>
</dbReference>
<dbReference type="SUPFAM" id="SSF63380">
    <property type="entry name" value="Riboflavin synthase domain-like"/>
    <property type="match status" value="1"/>
</dbReference>
<evidence type="ECO:0000313" key="18">
    <source>
        <dbReference type="Proteomes" id="UP000541558"/>
    </source>
</evidence>
<dbReference type="InterPro" id="IPR051410">
    <property type="entry name" value="Ferric/Cupric_Reductase"/>
</dbReference>
<feature type="region of interest" description="Disordered" evidence="14">
    <location>
        <begin position="84"/>
        <end position="115"/>
    </location>
</feature>
<dbReference type="Pfam" id="PF08022">
    <property type="entry name" value="FAD_binding_8"/>
    <property type="match status" value="1"/>
</dbReference>
<evidence type="ECO:0000256" key="5">
    <source>
        <dbReference type="ARBA" id="ARBA00022475"/>
    </source>
</evidence>
<accession>A0A8H5CEJ4</accession>
<evidence type="ECO:0000256" key="10">
    <source>
        <dbReference type="ARBA" id="ARBA00023065"/>
    </source>
</evidence>
<dbReference type="Gene3D" id="3.40.50.80">
    <property type="entry name" value="Nucleotide-binding domain of ferredoxin-NADP reductase (FNR) module"/>
    <property type="match status" value="1"/>
</dbReference>
<evidence type="ECO:0000256" key="12">
    <source>
        <dbReference type="ARBA" id="ARBA00023180"/>
    </source>
</evidence>
<feature type="compositionally biased region" description="Low complexity" evidence="14">
    <location>
        <begin position="1"/>
        <end position="12"/>
    </location>
</feature>
<evidence type="ECO:0000256" key="11">
    <source>
        <dbReference type="ARBA" id="ARBA00023136"/>
    </source>
</evidence>
<dbReference type="Pfam" id="PF01794">
    <property type="entry name" value="Ferric_reduct"/>
    <property type="match status" value="1"/>
</dbReference>
<keyword evidence="9" id="KW-0560">Oxidoreductase</keyword>
<comment type="subcellular location">
    <subcellularLocation>
        <location evidence="1">Cell membrane</location>
        <topology evidence="1">Multi-pass membrane protein</topology>
    </subcellularLocation>
</comment>
<dbReference type="EC" id="1.16.1.9" evidence="3"/>
<dbReference type="InterPro" id="IPR013130">
    <property type="entry name" value="Fe3_Rdtase_TM_dom"/>
</dbReference>
<keyword evidence="18" id="KW-1185">Reference proteome</keyword>
<dbReference type="EMBL" id="JAACJK010000006">
    <property type="protein sequence ID" value="KAF5339804.1"/>
    <property type="molecule type" value="Genomic_DNA"/>
</dbReference>
<dbReference type="PROSITE" id="PS51384">
    <property type="entry name" value="FAD_FR"/>
    <property type="match status" value="1"/>
</dbReference>
<feature type="transmembrane region" description="Helical" evidence="15">
    <location>
        <begin position="298"/>
        <end position="320"/>
    </location>
</feature>
<evidence type="ECO:0000256" key="8">
    <source>
        <dbReference type="ARBA" id="ARBA00022989"/>
    </source>
</evidence>
<comment type="similarity">
    <text evidence="2">Belongs to the ferric reductase (FRE) family.</text>
</comment>
<reference evidence="17 18" key="1">
    <citation type="journal article" date="2020" name="ISME J.">
        <title>Uncovering the hidden diversity of litter-decomposition mechanisms in mushroom-forming fungi.</title>
        <authorList>
            <person name="Floudas D."/>
            <person name="Bentzer J."/>
            <person name="Ahren D."/>
            <person name="Johansson T."/>
            <person name="Persson P."/>
            <person name="Tunlid A."/>
        </authorList>
    </citation>
    <scope>NUCLEOTIDE SEQUENCE [LARGE SCALE GENOMIC DNA]</scope>
    <source>
        <strain evidence="17 18">CBS 175.51</strain>
    </source>
</reference>
<dbReference type="GO" id="GO:0005886">
    <property type="term" value="C:plasma membrane"/>
    <property type="evidence" value="ECO:0007669"/>
    <property type="project" value="UniProtKB-SubCell"/>
</dbReference>
<evidence type="ECO:0000256" key="3">
    <source>
        <dbReference type="ARBA" id="ARBA00012668"/>
    </source>
</evidence>
<dbReference type="AlphaFoldDB" id="A0A8H5CEJ4"/>
<dbReference type="InterPro" id="IPR039261">
    <property type="entry name" value="FNR_nucleotide-bd"/>
</dbReference>
<keyword evidence="12" id="KW-0325">Glycoprotein</keyword>
<evidence type="ECO:0000256" key="14">
    <source>
        <dbReference type="SAM" id="MobiDB-lite"/>
    </source>
</evidence>
<evidence type="ECO:0000259" key="16">
    <source>
        <dbReference type="PROSITE" id="PS51384"/>
    </source>
</evidence>
<feature type="transmembrane region" description="Helical" evidence="15">
    <location>
        <begin position="273"/>
        <end position="291"/>
    </location>
</feature>